<dbReference type="Pfam" id="PF00147">
    <property type="entry name" value="Fibrinogen_C"/>
    <property type="match status" value="1"/>
</dbReference>
<dbReference type="SUPFAM" id="SSF56496">
    <property type="entry name" value="Fibrinogen C-terminal domain-like"/>
    <property type="match status" value="1"/>
</dbReference>
<protein>
    <submittedName>
        <fullName evidence="4">Fibrinogen C-terminal domain-containing protein</fullName>
    </submittedName>
</protein>
<keyword evidence="1" id="KW-0732">Signal</keyword>
<dbReference type="InterPro" id="IPR036056">
    <property type="entry name" value="Fibrinogen-like_C"/>
</dbReference>
<sequence>MAFITIRLGLFAALLIYNCGMALESDFIDVSSDSNVPYKAAAATTYDCEDYCASGDTFTGVKPILINGNVVKVFCYGCWTAIQSRTFGSVDFNLTFDQYRNVIGSATSPPSDFYLGNDNIYTLTNQKNMQLWAQTKDCDGVITSETYASFRGCNGDGEFPVPRGFPVPVPVPVPVPGI</sequence>
<dbReference type="SMART" id="SM00186">
    <property type="entry name" value="FBG"/>
    <property type="match status" value="1"/>
</dbReference>
<dbReference type="Gene3D" id="3.90.215.10">
    <property type="entry name" value="Gamma Fibrinogen, chain A, domain 1"/>
    <property type="match status" value="1"/>
</dbReference>
<evidence type="ECO:0000259" key="2">
    <source>
        <dbReference type="PROSITE" id="PS51406"/>
    </source>
</evidence>
<feature type="domain" description="Fibrinogen C-terminal" evidence="2">
    <location>
        <begin position="39"/>
        <end position="151"/>
    </location>
</feature>
<name>A0A914X9E5_9BILA</name>
<dbReference type="InterPro" id="IPR002181">
    <property type="entry name" value="Fibrinogen_a/b/g_C_dom"/>
</dbReference>
<proteinExistence type="predicted"/>
<dbReference type="InterPro" id="IPR014716">
    <property type="entry name" value="Fibrinogen_a/b/g_C_1"/>
</dbReference>
<dbReference type="InterPro" id="IPR050373">
    <property type="entry name" value="Fibrinogen_C-term_domain"/>
</dbReference>
<accession>A0A914X9E5</accession>
<evidence type="ECO:0000256" key="1">
    <source>
        <dbReference type="SAM" id="SignalP"/>
    </source>
</evidence>
<dbReference type="WBParaSite" id="PSAMB.scaffold7107size8211.g29639.t1">
    <property type="protein sequence ID" value="PSAMB.scaffold7107size8211.g29639.t1"/>
    <property type="gene ID" value="PSAMB.scaffold7107size8211.g29639"/>
</dbReference>
<reference evidence="4" key="1">
    <citation type="submission" date="2022-11" db="UniProtKB">
        <authorList>
            <consortium name="WormBaseParasite"/>
        </authorList>
    </citation>
    <scope>IDENTIFICATION</scope>
</reference>
<dbReference type="Proteomes" id="UP000887566">
    <property type="component" value="Unplaced"/>
</dbReference>
<organism evidence="3 4">
    <name type="scientific">Plectus sambesii</name>
    <dbReference type="NCBI Taxonomy" id="2011161"/>
    <lineage>
        <taxon>Eukaryota</taxon>
        <taxon>Metazoa</taxon>
        <taxon>Ecdysozoa</taxon>
        <taxon>Nematoda</taxon>
        <taxon>Chromadorea</taxon>
        <taxon>Plectida</taxon>
        <taxon>Plectina</taxon>
        <taxon>Plectoidea</taxon>
        <taxon>Plectidae</taxon>
        <taxon>Plectus</taxon>
    </lineage>
</organism>
<evidence type="ECO:0000313" key="4">
    <source>
        <dbReference type="WBParaSite" id="PSAMB.scaffold7107size8211.g29639.t1"/>
    </source>
</evidence>
<dbReference type="PANTHER" id="PTHR19143">
    <property type="entry name" value="FIBRINOGEN/TENASCIN/ANGIOPOEITIN"/>
    <property type="match status" value="1"/>
</dbReference>
<keyword evidence="3" id="KW-1185">Reference proteome</keyword>
<feature type="chain" id="PRO_5038055150" evidence="1">
    <location>
        <begin position="23"/>
        <end position="178"/>
    </location>
</feature>
<feature type="signal peptide" evidence="1">
    <location>
        <begin position="1"/>
        <end position="22"/>
    </location>
</feature>
<dbReference type="GO" id="GO:0005615">
    <property type="term" value="C:extracellular space"/>
    <property type="evidence" value="ECO:0007669"/>
    <property type="project" value="TreeGrafter"/>
</dbReference>
<evidence type="ECO:0000313" key="3">
    <source>
        <dbReference type="Proteomes" id="UP000887566"/>
    </source>
</evidence>
<dbReference type="PROSITE" id="PS51406">
    <property type="entry name" value="FIBRINOGEN_C_2"/>
    <property type="match status" value="1"/>
</dbReference>
<dbReference type="AlphaFoldDB" id="A0A914X9E5"/>